<evidence type="ECO:0000313" key="2">
    <source>
        <dbReference type="EnsemblMetazoa" id="XP_038051169.1"/>
    </source>
</evidence>
<dbReference type="Proteomes" id="UP000887568">
    <property type="component" value="Unplaced"/>
</dbReference>
<dbReference type="AlphaFoldDB" id="A0A913ZIG1"/>
<name>A0A913ZIG1_PATMI</name>
<dbReference type="RefSeq" id="XP_038051169.1">
    <property type="nucleotide sequence ID" value="XM_038195241.1"/>
</dbReference>
<dbReference type="OMA" id="NSALMFG"/>
<keyword evidence="3" id="KW-1185">Reference proteome</keyword>
<dbReference type="EnsemblMetazoa" id="XM_038195241.1">
    <property type="protein sequence ID" value="XP_038051169.1"/>
    <property type="gene ID" value="LOC119724267"/>
</dbReference>
<accession>A0A913ZIG1</accession>
<evidence type="ECO:0000256" key="1">
    <source>
        <dbReference type="SAM" id="MobiDB-lite"/>
    </source>
</evidence>
<feature type="region of interest" description="Disordered" evidence="1">
    <location>
        <begin position="52"/>
        <end position="75"/>
    </location>
</feature>
<reference evidence="2" key="1">
    <citation type="submission" date="2022-11" db="UniProtKB">
        <authorList>
            <consortium name="EnsemblMetazoa"/>
        </authorList>
    </citation>
    <scope>IDENTIFICATION</scope>
</reference>
<evidence type="ECO:0000313" key="3">
    <source>
        <dbReference type="Proteomes" id="UP000887568"/>
    </source>
</evidence>
<dbReference type="OrthoDB" id="10356251at2759"/>
<feature type="region of interest" description="Disordered" evidence="1">
    <location>
        <begin position="173"/>
        <end position="202"/>
    </location>
</feature>
<organism evidence="2 3">
    <name type="scientific">Patiria miniata</name>
    <name type="common">Bat star</name>
    <name type="synonym">Asterina miniata</name>
    <dbReference type="NCBI Taxonomy" id="46514"/>
    <lineage>
        <taxon>Eukaryota</taxon>
        <taxon>Metazoa</taxon>
        <taxon>Echinodermata</taxon>
        <taxon>Eleutherozoa</taxon>
        <taxon>Asterozoa</taxon>
        <taxon>Asteroidea</taxon>
        <taxon>Valvatacea</taxon>
        <taxon>Valvatida</taxon>
        <taxon>Asterinidae</taxon>
        <taxon>Patiria</taxon>
    </lineage>
</organism>
<proteinExistence type="predicted"/>
<dbReference type="GeneID" id="119724267"/>
<protein>
    <submittedName>
        <fullName evidence="2">Uncharacterized protein</fullName>
    </submittedName>
</protein>
<sequence>MVRVIPMKLYPLLAVAVLFVAGPFRIIEAYSPFGGYHRALLGNVWVRASDNRARPASTPEEEANEQRMTGAKRPAGSPVFHSALTYGKRADEADTDAAVERRAFHSALPFGKRTAMDRRGLHSALPFGKRDDEEAEQDALMERRGFNSALMFGKRIHTALPFGKRGYHSALPFGKRSDEEEGTAMERRGYHTGLPFGKRDDGTDAAVSEILSQLRSED</sequence>